<gene>
    <name evidence="1" type="ORF">Lalb_Chr02g0142571</name>
</gene>
<sequence length="459" mass="51241">MEVVKCMGLNIEMEVVEVYSVEYSELVQLSSSSNDEKMIGSIIESLGPTGSGLIAITGVSYASNLRSQLLPLARKLALLTPHTRNRILKEHNLGSDVPLKNPDRSVSSFAMKLEYDNAPELNKSPSTSRVDCLLHSEENSDHIKRESYDMEFRNLGSIFKVLGFFMMELGLCLARICDRAIGGNELEQSLLESCVAKGRLIHYHSSLDGLLLKEAERSIGTGKRRANIKRAEGCLAMNGKKSSEGSDSNSISHDDKSSGIHSNLWQQWHYDYGIFTVLTAPFFMLPSYSETTKTGDLFPESCYDECPSPIGHTCLQIYDPNKKRVLLVKAPPDSFIIQVGESADIISRGKLRATLHSVHRPVKFENLSRETFVVFLQPAWTKTFSMTDPPHANTMFNDQCSLASDDEQRLGHDNYKISCEIQKIVPPLSSRLKDGMTFAEFSRETTKQYYGGSGLQSNR</sequence>
<dbReference type="AlphaFoldDB" id="A0A6A5N3N9"/>
<evidence type="ECO:0000313" key="1">
    <source>
        <dbReference type="EMBL" id="KAE9618420.1"/>
    </source>
</evidence>
<protein>
    <submittedName>
        <fullName evidence="1">Putative isopenicillin N synthase</fullName>
    </submittedName>
</protein>
<dbReference type="PANTHER" id="PTHR48253">
    <property type="match status" value="1"/>
</dbReference>
<dbReference type="OrthoDB" id="438224at2759"/>
<dbReference type="InterPro" id="IPR027443">
    <property type="entry name" value="IPNS-like_sf"/>
</dbReference>
<proteinExistence type="predicted"/>
<comment type="caution">
    <text evidence="1">The sequence shown here is derived from an EMBL/GenBank/DDBJ whole genome shotgun (WGS) entry which is preliminary data.</text>
</comment>
<dbReference type="Gene3D" id="2.60.120.330">
    <property type="entry name" value="B-lactam Antibiotic, Isopenicillin N Synthase, Chain"/>
    <property type="match status" value="1"/>
</dbReference>
<name>A0A6A5N3N9_LUPAL</name>
<accession>A0A6A5N3N9</accession>
<organism evidence="1 2">
    <name type="scientific">Lupinus albus</name>
    <name type="common">White lupine</name>
    <name type="synonym">Lupinus termis</name>
    <dbReference type="NCBI Taxonomy" id="3870"/>
    <lineage>
        <taxon>Eukaryota</taxon>
        <taxon>Viridiplantae</taxon>
        <taxon>Streptophyta</taxon>
        <taxon>Embryophyta</taxon>
        <taxon>Tracheophyta</taxon>
        <taxon>Spermatophyta</taxon>
        <taxon>Magnoliopsida</taxon>
        <taxon>eudicotyledons</taxon>
        <taxon>Gunneridae</taxon>
        <taxon>Pentapetalae</taxon>
        <taxon>rosids</taxon>
        <taxon>fabids</taxon>
        <taxon>Fabales</taxon>
        <taxon>Fabaceae</taxon>
        <taxon>Papilionoideae</taxon>
        <taxon>50 kb inversion clade</taxon>
        <taxon>genistoids sensu lato</taxon>
        <taxon>core genistoids</taxon>
        <taxon>Genisteae</taxon>
        <taxon>Lupinus</taxon>
    </lineage>
</organism>
<evidence type="ECO:0000313" key="2">
    <source>
        <dbReference type="Proteomes" id="UP000447434"/>
    </source>
</evidence>
<reference evidence="2" key="1">
    <citation type="journal article" date="2020" name="Nat. Commun.">
        <title>Genome sequence of the cluster root forming white lupin.</title>
        <authorList>
            <person name="Hufnagel B."/>
            <person name="Marques A."/>
            <person name="Soriano A."/>
            <person name="Marques L."/>
            <person name="Divol F."/>
            <person name="Doumas P."/>
            <person name="Sallet E."/>
            <person name="Mancinotti D."/>
            <person name="Carrere S."/>
            <person name="Marande W."/>
            <person name="Arribat S."/>
            <person name="Keller J."/>
            <person name="Huneau C."/>
            <person name="Blein T."/>
            <person name="Aime D."/>
            <person name="Laguerre M."/>
            <person name="Taylor J."/>
            <person name="Schubert V."/>
            <person name="Nelson M."/>
            <person name="Geu-Flores F."/>
            <person name="Crespi M."/>
            <person name="Gallardo-Guerrero K."/>
            <person name="Delaux P.-M."/>
            <person name="Salse J."/>
            <person name="Berges H."/>
            <person name="Guyot R."/>
            <person name="Gouzy J."/>
            <person name="Peret B."/>
        </authorList>
    </citation>
    <scope>NUCLEOTIDE SEQUENCE [LARGE SCALE GENOMIC DNA]</scope>
    <source>
        <strain evidence="2">cv. Amiga</strain>
    </source>
</reference>
<dbReference type="PANTHER" id="PTHR48253:SF2">
    <property type="entry name" value="ISOPENICILLIN N SYNTHASE-LIKE FE(2+) 2OG DIOXYGENASE DOMAIN-CONTAINING PROTEIN"/>
    <property type="match status" value="1"/>
</dbReference>
<dbReference type="Proteomes" id="UP000447434">
    <property type="component" value="Chromosome 2"/>
</dbReference>
<dbReference type="SUPFAM" id="SSF51197">
    <property type="entry name" value="Clavaminate synthase-like"/>
    <property type="match status" value="1"/>
</dbReference>
<keyword evidence="2" id="KW-1185">Reference proteome</keyword>
<dbReference type="EMBL" id="WOCE01000002">
    <property type="protein sequence ID" value="KAE9618420.1"/>
    <property type="molecule type" value="Genomic_DNA"/>
</dbReference>